<proteinExistence type="predicted"/>
<feature type="compositionally biased region" description="Polar residues" evidence="1">
    <location>
        <begin position="267"/>
        <end position="277"/>
    </location>
</feature>
<feature type="region of interest" description="Disordered" evidence="1">
    <location>
        <begin position="41"/>
        <end position="70"/>
    </location>
</feature>
<dbReference type="InterPro" id="IPR056138">
    <property type="entry name" value="DUF7721"/>
</dbReference>
<reference evidence="3" key="1">
    <citation type="submission" date="2018-04" db="EMBL/GenBank/DDBJ databases">
        <title>Whole genome sequencing of Hypsizygus marmoreus.</title>
        <authorList>
            <person name="Choi I.-G."/>
            <person name="Min B."/>
            <person name="Kim J.-G."/>
            <person name="Kim S."/>
            <person name="Oh Y.-L."/>
            <person name="Kong W.-S."/>
            <person name="Park H."/>
            <person name="Jeong J."/>
            <person name="Song E.-S."/>
        </authorList>
    </citation>
    <scope>NUCLEOTIDE SEQUENCE [LARGE SCALE GENOMIC DNA]</scope>
    <source>
        <strain evidence="3">51987-8</strain>
    </source>
</reference>
<evidence type="ECO:0000256" key="1">
    <source>
        <dbReference type="SAM" id="MobiDB-lite"/>
    </source>
</evidence>
<gene>
    <name evidence="3" type="ORF">Hypma_015787</name>
</gene>
<evidence type="ECO:0000313" key="4">
    <source>
        <dbReference type="Proteomes" id="UP000076154"/>
    </source>
</evidence>
<evidence type="ECO:0000313" key="3">
    <source>
        <dbReference type="EMBL" id="RDB28669.1"/>
    </source>
</evidence>
<feature type="region of interest" description="Disordered" evidence="1">
    <location>
        <begin position="214"/>
        <end position="233"/>
    </location>
</feature>
<feature type="compositionally biased region" description="Low complexity" evidence="1">
    <location>
        <begin position="219"/>
        <end position="233"/>
    </location>
</feature>
<dbReference type="AlphaFoldDB" id="A0A369K215"/>
<evidence type="ECO:0000259" key="2">
    <source>
        <dbReference type="Pfam" id="PF24845"/>
    </source>
</evidence>
<dbReference type="STRING" id="39966.A0A369K215"/>
<dbReference type="Pfam" id="PF24845">
    <property type="entry name" value="DUF7721"/>
    <property type="match status" value="1"/>
</dbReference>
<name>A0A369K215_HYPMA</name>
<accession>A0A369K215</accession>
<dbReference type="InParanoid" id="A0A369K215"/>
<feature type="compositionally biased region" description="Basic and acidic residues" evidence="1">
    <location>
        <begin position="52"/>
        <end position="64"/>
    </location>
</feature>
<dbReference type="OrthoDB" id="2290255at2759"/>
<keyword evidence="4" id="KW-1185">Reference proteome</keyword>
<dbReference type="PANTHER" id="PTHR39477">
    <property type="entry name" value="CHROMOSOME 8, WHOLE GENOME SHOTGUN SEQUENCE"/>
    <property type="match status" value="1"/>
</dbReference>
<dbReference type="EMBL" id="LUEZ02000010">
    <property type="protein sequence ID" value="RDB28669.1"/>
    <property type="molecule type" value="Genomic_DNA"/>
</dbReference>
<organism evidence="3 4">
    <name type="scientific">Hypsizygus marmoreus</name>
    <name type="common">White beech mushroom</name>
    <name type="synonym">Agaricus marmoreus</name>
    <dbReference type="NCBI Taxonomy" id="39966"/>
    <lineage>
        <taxon>Eukaryota</taxon>
        <taxon>Fungi</taxon>
        <taxon>Dikarya</taxon>
        <taxon>Basidiomycota</taxon>
        <taxon>Agaricomycotina</taxon>
        <taxon>Agaricomycetes</taxon>
        <taxon>Agaricomycetidae</taxon>
        <taxon>Agaricales</taxon>
        <taxon>Tricholomatineae</taxon>
        <taxon>Lyophyllaceae</taxon>
        <taxon>Hypsizygus</taxon>
    </lineage>
</organism>
<feature type="domain" description="DUF7721" evidence="2">
    <location>
        <begin position="284"/>
        <end position="363"/>
    </location>
</feature>
<sequence length="446" mass="45307">MSTNPGTIFNVPEAQGTERVGLETTAANAQIEAANSSVAREVEANAEQAQDVAHDAADAAKSKGPDFTGTPPSAIDQFEQQAKKKTDAAVAEGQHDVEAVKAASAGFIDEVKALAASAISTVESYLAAGVSGHPTGTQTGESHPSGIVPSLQSGAATAVETAKQYLASAQEVAHPHIEHAKDTAQGYLGIAETQPTSQTPASSTGIPATSAVLESGPHTVDTPYPSTTTTAGTNVEDSFMNLAKKGYEAYSDSQTDVSKTGGHEFNSPDNTAKTSGNNVPSFIDPDEAVQSAQKEGSGERSLFETALGFLGDNKKEHEKPLDEESVTRAHEKAYTEGNAGNLSASSLGSAAALQVLKQFTSGGKSSGSGSQTQLISMAMAEATKLFDKSGGAASGNKQDAVNGAAMTVMKLLVQSKFGGGGSSTTIGGSNSGGLSGLMSLASKFTK</sequence>
<dbReference type="Proteomes" id="UP000076154">
    <property type="component" value="Unassembled WGS sequence"/>
</dbReference>
<dbReference type="PANTHER" id="PTHR39477:SF1">
    <property type="entry name" value="BETA-FLANKING PROTEIN"/>
    <property type="match status" value="1"/>
</dbReference>
<feature type="region of interest" description="Disordered" evidence="1">
    <location>
        <begin position="253"/>
        <end position="277"/>
    </location>
</feature>
<comment type="caution">
    <text evidence="3">The sequence shown here is derived from an EMBL/GenBank/DDBJ whole genome shotgun (WGS) entry which is preliminary data.</text>
</comment>
<protein>
    <recommendedName>
        <fullName evidence="2">DUF7721 domain-containing protein</fullName>
    </recommendedName>
</protein>